<feature type="compositionally biased region" description="Polar residues" evidence="1">
    <location>
        <begin position="68"/>
        <end position="79"/>
    </location>
</feature>
<name>A0AAV4HDK0_9GAST</name>
<dbReference type="EMBL" id="BMAT01008900">
    <property type="protein sequence ID" value="GFR94875.1"/>
    <property type="molecule type" value="Genomic_DNA"/>
</dbReference>
<organism evidence="2 3">
    <name type="scientific">Elysia marginata</name>
    <dbReference type="NCBI Taxonomy" id="1093978"/>
    <lineage>
        <taxon>Eukaryota</taxon>
        <taxon>Metazoa</taxon>
        <taxon>Spiralia</taxon>
        <taxon>Lophotrochozoa</taxon>
        <taxon>Mollusca</taxon>
        <taxon>Gastropoda</taxon>
        <taxon>Heterobranchia</taxon>
        <taxon>Euthyneura</taxon>
        <taxon>Panpulmonata</taxon>
        <taxon>Sacoglossa</taxon>
        <taxon>Placobranchoidea</taxon>
        <taxon>Plakobranchidae</taxon>
        <taxon>Elysia</taxon>
    </lineage>
</organism>
<accession>A0AAV4HDK0</accession>
<protein>
    <recommendedName>
        <fullName evidence="4">Peptidase S1 domain-containing protein</fullName>
    </recommendedName>
</protein>
<feature type="region of interest" description="Disordered" evidence="1">
    <location>
        <begin position="51"/>
        <end position="79"/>
    </location>
</feature>
<evidence type="ECO:0000256" key="1">
    <source>
        <dbReference type="SAM" id="MobiDB-lite"/>
    </source>
</evidence>
<proteinExistence type="predicted"/>
<evidence type="ECO:0000313" key="3">
    <source>
        <dbReference type="Proteomes" id="UP000762676"/>
    </source>
</evidence>
<evidence type="ECO:0000313" key="2">
    <source>
        <dbReference type="EMBL" id="GFR94875.1"/>
    </source>
</evidence>
<sequence>MSPGVLGNLGVSLYEPGSSGQPWGVSVLRTKDDETLPSLTTRGRLTVKHPVHVPSPVTDADKELSVNGWGSQHAPGSTVATSPVTWAVVLSLSLMTSSVYDVLAINPTSLGDP</sequence>
<reference evidence="2 3" key="1">
    <citation type="journal article" date="2021" name="Elife">
        <title>Chloroplast acquisition without the gene transfer in kleptoplastic sea slugs, Plakobranchus ocellatus.</title>
        <authorList>
            <person name="Maeda T."/>
            <person name="Takahashi S."/>
            <person name="Yoshida T."/>
            <person name="Shimamura S."/>
            <person name="Takaki Y."/>
            <person name="Nagai Y."/>
            <person name="Toyoda A."/>
            <person name="Suzuki Y."/>
            <person name="Arimoto A."/>
            <person name="Ishii H."/>
            <person name="Satoh N."/>
            <person name="Nishiyama T."/>
            <person name="Hasebe M."/>
            <person name="Maruyama T."/>
            <person name="Minagawa J."/>
            <person name="Obokata J."/>
            <person name="Shigenobu S."/>
        </authorList>
    </citation>
    <scope>NUCLEOTIDE SEQUENCE [LARGE SCALE GENOMIC DNA]</scope>
</reference>
<gene>
    <name evidence="2" type="ORF">ElyMa_004414900</name>
</gene>
<dbReference type="AlphaFoldDB" id="A0AAV4HDK0"/>
<dbReference type="Proteomes" id="UP000762676">
    <property type="component" value="Unassembled WGS sequence"/>
</dbReference>
<keyword evidence="3" id="KW-1185">Reference proteome</keyword>
<evidence type="ECO:0008006" key="4">
    <source>
        <dbReference type="Google" id="ProtNLM"/>
    </source>
</evidence>
<comment type="caution">
    <text evidence="2">The sequence shown here is derived from an EMBL/GenBank/DDBJ whole genome shotgun (WGS) entry which is preliminary data.</text>
</comment>